<comment type="caution">
    <text evidence="11">The sequence shown here is derived from an EMBL/GenBank/DDBJ whole genome shotgun (WGS) entry which is preliminary data.</text>
</comment>
<feature type="region of interest" description="Disordered" evidence="9">
    <location>
        <begin position="57"/>
        <end position="159"/>
    </location>
</feature>
<feature type="compositionally biased region" description="Low complexity" evidence="9">
    <location>
        <begin position="82"/>
        <end position="105"/>
    </location>
</feature>
<dbReference type="InterPro" id="IPR022114">
    <property type="entry name" value="DMRT1-like"/>
</dbReference>
<keyword evidence="4" id="KW-0805">Transcription regulation</keyword>
<dbReference type="PROSITE" id="PS50809">
    <property type="entry name" value="DM_2"/>
    <property type="match status" value="1"/>
</dbReference>
<dbReference type="PANTHER" id="PTHR12322">
    <property type="entry name" value="DOUBLESEX AND MAB-3 RELATED TRANSCRIPTION FACTOR DMRT"/>
    <property type="match status" value="1"/>
</dbReference>
<dbReference type="GO" id="GO:0046661">
    <property type="term" value="P:male sex differentiation"/>
    <property type="evidence" value="ECO:0007669"/>
    <property type="project" value="TreeGrafter"/>
</dbReference>
<gene>
    <name evidence="11" type="primary">Dmrt3</name>
    <name evidence="11" type="ORF">EUBBOU_R11401</name>
</gene>
<reference evidence="11 12" key="1">
    <citation type="submission" date="2019-09" db="EMBL/GenBank/DDBJ databases">
        <title>Bird 10,000 Genomes (B10K) Project - Family phase.</title>
        <authorList>
            <person name="Zhang G."/>
        </authorList>
    </citation>
    <scope>NUCLEOTIDE SEQUENCE [LARGE SCALE GENOMIC DNA]</scope>
    <source>
        <strain evidence="11">B10K-DU-001-04</strain>
        <tissue evidence="11">Muscle</tissue>
    </source>
</reference>
<dbReference type="GO" id="GO:0000978">
    <property type="term" value="F:RNA polymerase II cis-regulatory region sequence-specific DNA binding"/>
    <property type="evidence" value="ECO:0007669"/>
    <property type="project" value="TreeGrafter"/>
</dbReference>
<evidence type="ECO:0000256" key="8">
    <source>
        <dbReference type="PROSITE-ProRule" id="PRU00070"/>
    </source>
</evidence>
<dbReference type="FunFam" id="4.10.1040.10:FF:000001">
    <property type="entry name" value="doublesex- and mab-3-related transcription factor 1"/>
    <property type="match status" value="1"/>
</dbReference>
<accession>A0A7K8X8R6</accession>
<organism evidence="11 12">
    <name type="scientific">Eubucco bourcierii</name>
    <name type="common">red-headed barbet</name>
    <dbReference type="NCBI Taxonomy" id="91767"/>
    <lineage>
        <taxon>Eukaryota</taxon>
        <taxon>Metazoa</taxon>
        <taxon>Chordata</taxon>
        <taxon>Craniata</taxon>
        <taxon>Vertebrata</taxon>
        <taxon>Euteleostomi</taxon>
        <taxon>Archelosauria</taxon>
        <taxon>Archosauria</taxon>
        <taxon>Dinosauria</taxon>
        <taxon>Saurischia</taxon>
        <taxon>Theropoda</taxon>
        <taxon>Coelurosauria</taxon>
        <taxon>Aves</taxon>
        <taxon>Neognathae</taxon>
        <taxon>Neoaves</taxon>
        <taxon>Telluraves</taxon>
        <taxon>Coraciimorphae</taxon>
        <taxon>Piciformes</taxon>
        <taxon>Ramphastidae</taxon>
        <taxon>Eubucco</taxon>
    </lineage>
</organism>
<feature type="non-terminal residue" evidence="11">
    <location>
        <position position="437"/>
    </location>
</feature>
<dbReference type="Pfam" id="PF03474">
    <property type="entry name" value="DMA"/>
    <property type="match status" value="1"/>
</dbReference>
<keyword evidence="6" id="KW-0804">Transcription</keyword>
<dbReference type="AlphaFoldDB" id="A0A7K8X8R6"/>
<dbReference type="Proteomes" id="UP000583613">
    <property type="component" value="Unassembled WGS sequence"/>
</dbReference>
<comment type="subcellular location">
    <subcellularLocation>
        <location evidence="8">Nucleus</location>
    </subcellularLocation>
</comment>
<evidence type="ECO:0000256" key="1">
    <source>
        <dbReference type="ARBA" id="ARBA00006834"/>
    </source>
</evidence>
<proteinExistence type="inferred from homology"/>
<dbReference type="InterPro" id="IPR009060">
    <property type="entry name" value="UBA-like_sf"/>
</dbReference>
<dbReference type="GO" id="GO:0046872">
    <property type="term" value="F:metal ion binding"/>
    <property type="evidence" value="ECO:0007669"/>
    <property type="project" value="UniProtKB-KW"/>
</dbReference>
<dbReference type="SUPFAM" id="SSF82927">
    <property type="entry name" value="Cysteine-rich DNA binding domain, (DM domain)"/>
    <property type="match status" value="1"/>
</dbReference>
<feature type="region of interest" description="Disordered" evidence="9">
    <location>
        <begin position="381"/>
        <end position="437"/>
    </location>
</feature>
<evidence type="ECO:0000256" key="3">
    <source>
        <dbReference type="ARBA" id="ARBA00022833"/>
    </source>
</evidence>
<keyword evidence="5 8" id="KW-0238">DNA-binding</keyword>
<evidence type="ECO:0000313" key="12">
    <source>
        <dbReference type="Proteomes" id="UP000583613"/>
    </source>
</evidence>
<dbReference type="InterPro" id="IPR026607">
    <property type="entry name" value="DMRT"/>
</dbReference>
<keyword evidence="3 8" id="KW-0862">Zinc</keyword>
<evidence type="ECO:0000256" key="7">
    <source>
        <dbReference type="ARBA" id="ARBA00023242"/>
    </source>
</evidence>
<dbReference type="Pfam" id="PF12374">
    <property type="entry name" value="Dmrt1"/>
    <property type="match status" value="1"/>
</dbReference>
<dbReference type="Gene3D" id="4.10.1040.10">
    <property type="entry name" value="DM DNA-binding domain"/>
    <property type="match status" value="1"/>
</dbReference>
<keyword evidence="7 8" id="KW-0539">Nucleus</keyword>
<dbReference type="PANTHER" id="PTHR12322:SF120">
    <property type="entry name" value="DOUBLESEX- AND MAB-3-RELATED TRANSCRIPTION FACTOR 3"/>
    <property type="match status" value="1"/>
</dbReference>
<feature type="domain" description="DM" evidence="10">
    <location>
        <begin position="5"/>
        <end position="52"/>
    </location>
</feature>
<dbReference type="InterPro" id="IPR001275">
    <property type="entry name" value="DM_DNA-bd"/>
</dbReference>
<dbReference type="GO" id="GO:0000981">
    <property type="term" value="F:DNA-binding transcription factor activity, RNA polymerase II-specific"/>
    <property type="evidence" value="ECO:0007669"/>
    <property type="project" value="TreeGrafter"/>
</dbReference>
<comment type="similarity">
    <text evidence="1">Belongs to the DMRT family.</text>
</comment>
<dbReference type="SMART" id="SM00301">
    <property type="entry name" value="DM"/>
    <property type="match status" value="1"/>
</dbReference>
<feature type="non-terminal residue" evidence="11">
    <location>
        <position position="1"/>
    </location>
</feature>
<evidence type="ECO:0000256" key="4">
    <source>
        <dbReference type="ARBA" id="ARBA00023015"/>
    </source>
</evidence>
<keyword evidence="12" id="KW-1185">Reference proteome</keyword>
<evidence type="ECO:0000256" key="5">
    <source>
        <dbReference type="ARBA" id="ARBA00023125"/>
    </source>
</evidence>
<feature type="DNA-binding region" description="DM" evidence="8">
    <location>
        <begin position="5"/>
        <end position="52"/>
    </location>
</feature>
<evidence type="ECO:0000259" key="10">
    <source>
        <dbReference type="PROSITE" id="PS50809"/>
    </source>
</evidence>
<dbReference type="OrthoDB" id="5842031at2759"/>
<dbReference type="InterPro" id="IPR036407">
    <property type="entry name" value="DM_DNA-bd_sf"/>
</dbReference>
<evidence type="ECO:0000256" key="9">
    <source>
        <dbReference type="SAM" id="MobiDB-lite"/>
    </source>
</evidence>
<feature type="compositionally biased region" description="Basic and acidic residues" evidence="9">
    <location>
        <begin position="110"/>
        <end position="125"/>
    </location>
</feature>
<dbReference type="SUPFAM" id="SSF46934">
    <property type="entry name" value="UBA-like"/>
    <property type="match status" value="1"/>
</dbReference>
<dbReference type="PROSITE" id="PS40000">
    <property type="entry name" value="DM_1"/>
    <property type="match status" value="1"/>
</dbReference>
<sequence>RLPKCARCRNHGYSSPLKGHKRFCMWRDCQCKKCSLIAERQRVMAAQVALRRQQAQEEELGISQPVPLPSAPEMFVKKNNGSSSCLLESSSPVHSTSTAMTAASTPPGQDPEKDPKPDINEERMGDASGADNAETYSDKDTDQRNSPDMTKAKSCFTPESPEIVSVDEVGYAVQKNGGNTETRPDSPKYHPEQNHLLIEGPSGTVSLPFSLKANRPPLEVLKKIFPNQKPTVLELILKGCGGDLVSAVEVLLSSRSSVVSGERTAESDGLVLPSNGHIFEHTLSSYPISSSKWSVGSAFRVPDTLRFSADSSNVVPNPLAVPLQHPFPQPPRYPLMLRNTLARNQSSPFLPNDVTLWNTMTLQQQYQLRSQYVSPFSANSTSVFRSSPVLPSRSSEDPRISIPDDGCPIVSKQTIYTEDEYDERSDSSDSRILNTSS</sequence>
<evidence type="ECO:0000256" key="2">
    <source>
        <dbReference type="ARBA" id="ARBA00022723"/>
    </source>
</evidence>
<protein>
    <submittedName>
        <fullName evidence="11">DMRT3 factor</fullName>
    </submittedName>
</protein>
<dbReference type="GO" id="GO:0005634">
    <property type="term" value="C:nucleus"/>
    <property type="evidence" value="ECO:0007669"/>
    <property type="project" value="UniProtKB-SubCell"/>
</dbReference>
<keyword evidence="2 8" id="KW-0479">Metal-binding</keyword>
<evidence type="ECO:0000256" key="6">
    <source>
        <dbReference type="ARBA" id="ARBA00023163"/>
    </source>
</evidence>
<evidence type="ECO:0000313" key="11">
    <source>
        <dbReference type="EMBL" id="NXF87277.1"/>
    </source>
</evidence>
<feature type="compositionally biased region" description="Basic and acidic residues" evidence="9">
    <location>
        <begin position="136"/>
        <end position="145"/>
    </location>
</feature>
<dbReference type="InterPro" id="IPR005173">
    <property type="entry name" value="DMA"/>
</dbReference>
<dbReference type="EMBL" id="VWZE01005094">
    <property type="protein sequence ID" value="NXF87277.1"/>
    <property type="molecule type" value="Genomic_DNA"/>
</dbReference>
<name>A0A7K8X8R6_9PICI</name>
<dbReference type="Pfam" id="PF00751">
    <property type="entry name" value="DM"/>
    <property type="match status" value="1"/>
</dbReference>